<organism evidence="2 3">
    <name type="scientific">Oceanicola granulosus (strain ATCC BAA-861 / DSM 15982 / KCTC 12143 / HTCC2516)</name>
    <dbReference type="NCBI Taxonomy" id="314256"/>
    <lineage>
        <taxon>Bacteria</taxon>
        <taxon>Pseudomonadati</taxon>
        <taxon>Pseudomonadota</taxon>
        <taxon>Alphaproteobacteria</taxon>
        <taxon>Rhodobacterales</taxon>
        <taxon>Roseobacteraceae</taxon>
        <taxon>Oceanicola</taxon>
    </lineage>
</organism>
<dbReference type="OrthoDB" id="7651547at2"/>
<dbReference type="AlphaFoldDB" id="Q2CD21"/>
<dbReference type="HOGENOM" id="CLU_2234455_0_0_5"/>
<feature type="compositionally biased region" description="Basic and acidic residues" evidence="1">
    <location>
        <begin position="96"/>
        <end position="107"/>
    </location>
</feature>
<reference evidence="2 3" key="1">
    <citation type="journal article" date="2010" name="J. Bacteriol.">
        <title>Genome sequences of Oceanicola granulosus HTCC2516(T) and Oceanicola batsensis HTCC2597(TDelta).</title>
        <authorList>
            <person name="Thrash J.C."/>
            <person name="Cho J.C."/>
            <person name="Vergin K.L."/>
            <person name="Giovannoni S.J."/>
        </authorList>
    </citation>
    <scope>NUCLEOTIDE SEQUENCE [LARGE SCALE GENOMIC DNA]</scope>
    <source>
        <strain evidence="3">ATCC BAA-861 / DSM 15982 / KCTC 12143 / HTCC2516</strain>
    </source>
</reference>
<dbReference type="InterPro" id="IPR036629">
    <property type="entry name" value="YjbJ_sf"/>
</dbReference>
<dbReference type="Gene3D" id="1.10.1470.10">
    <property type="entry name" value="YjbJ"/>
    <property type="match status" value="1"/>
</dbReference>
<sequence length="115" mass="12935">MEWRDVQQHWAAHVPRVMTRWPEITEEEALDVDGDRAALTRLVAERQQLGQNAADGEVSDWLMGLEPADAIMDETRDDERISASQADISPGEDVYSDDREFGDDTKPEPPIGRTG</sequence>
<dbReference type="STRING" id="314256.OG2516_04426"/>
<accession>Q2CD21</accession>
<feature type="region of interest" description="Disordered" evidence="1">
    <location>
        <begin position="71"/>
        <end position="115"/>
    </location>
</feature>
<dbReference type="eggNOG" id="ENOG5032ZKE">
    <property type="taxonomic scope" value="Bacteria"/>
</dbReference>
<gene>
    <name evidence="2" type="ORF">OG2516_04426</name>
</gene>
<dbReference type="RefSeq" id="WP_007254413.1">
    <property type="nucleotide sequence ID" value="NZ_CH724107.1"/>
</dbReference>
<protein>
    <submittedName>
        <fullName evidence="2">Uncharacterized protein</fullName>
    </submittedName>
</protein>
<dbReference type="Proteomes" id="UP000003635">
    <property type="component" value="Unassembled WGS sequence"/>
</dbReference>
<comment type="caution">
    <text evidence="2">The sequence shown here is derived from an EMBL/GenBank/DDBJ whole genome shotgun (WGS) entry which is preliminary data.</text>
</comment>
<evidence type="ECO:0000256" key="1">
    <source>
        <dbReference type="SAM" id="MobiDB-lite"/>
    </source>
</evidence>
<proteinExistence type="predicted"/>
<evidence type="ECO:0000313" key="2">
    <source>
        <dbReference type="EMBL" id="EAR50555.1"/>
    </source>
</evidence>
<name>Q2CD21_OCEGH</name>
<keyword evidence="3" id="KW-1185">Reference proteome</keyword>
<dbReference type="EMBL" id="AAOT01000026">
    <property type="protein sequence ID" value="EAR50555.1"/>
    <property type="molecule type" value="Genomic_DNA"/>
</dbReference>
<evidence type="ECO:0000313" key="3">
    <source>
        <dbReference type="Proteomes" id="UP000003635"/>
    </source>
</evidence>